<dbReference type="OrthoDB" id="5858709at2759"/>
<dbReference type="RefSeq" id="XP_003144922.2">
    <property type="nucleotide sequence ID" value="XM_003144874.2"/>
</dbReference>
<organism evidence="2">
    <name type="scientific">Loa loa</name>
    <name type="common">Eye worm</name>
    <name type="synonym">Filaria loa</name>
    <dbReference type="NCBI Taxonomy" id="7209"/>
    <lineage>
        <taxon>Eukaryota</taxon>
        <taxon>Metazoa</taxon>
        <taxon>Ecdysozoa</taxon>
        <taxon>Nematoda</taxon>
        <taxon>Chromadorea</taxon>
        <taxon>Rhabditida</taxon>
        <taxon>Spirurina</taxon>
        <taxon>Spiruromorpha</taxon>
        <taxon>Filarioidea</taxon>
        <taxon>Onchocercidae</taxon>
        <taxon>Loa</taxon>
    </lineage>
</organism>
<dbReference type="EMBL" id="JH712071">
    <property type="protein sequence ID" value="EFO19147.2"/>
    <property type="molecule type" value="Genomic_DNA"/>
</dbReference>
<protein>
    <submittedName>
        <fullName evidence="2">Uncharacterized protein</fullName>
    </submittedName>
</protein>
<proteinExistence type="predicted"/>
<evidence type="ECO:0000256" key="1">
    <source>
        <dbReference type="SAM" id="MobiDB-lite"/>
    </source>
</evidence>
<gene>
    <name evidence="2" type="ORF">LOAG_09346</name>
</gene>
<dbReference type="GeneID" id="9946784"/>
<dbReference type="OMA" id="TCKSSMF"/>
<feature type="region of interest" description="Disordered" evidence="1">
    <location>
        <begin position="31"/>
        <end position="54"/>
    </location>
</feature>
<accession>A0A1S0TSL8</accession>
<evidence type="ECO:0000313" key="2">
    <source>
        <dbReference type="EMBL" id="EFO19147.2"/>
    </source>
</evidence>
<dbReference type="KEGG" id="loa:LOAG_09346"/>
<dbReference type="InParanoid" id="A0A1S0TSL8"/>
<feature type="compositionally biased region" description="Low complexity" evidence="1">
    <location>
        <begin position="38"/>
        <end position="54"/>
    </location>
</feature>
<sequence>MSRTKIVPIESCYERGRWACWDFYNTKSTKQQRERHTSPLSLFSSSSNSLPTKSFRSTCKSSMFLPTDNVPRTAPPNDQQSVNFSFDFTDESDIDNHLTTKAVCF</sequence>
<reference evidence="2" key="1">
    <citation type="submission" date="2012-04" db="EMBL/GenBank/DDBJ databases">
        <title>The Genome Sequence of Loa loa.</title>
        <authorList>
            <consortium name="The Broad Institute Genome Sequencing Platform"/>
            <consortium name="Broad Institute Genome Sequencing Center for Infectious Disease"/>
            <person name="Nutman T.B."/>
            <person name="Fink D.L."/>
            <person name="Russ C."/>
            <person name="Young S."/>
            <person name="Zeng Q."/>
            <person name="Gargeya S."/>
            <person name="Alvarado L."/>
            <person name="Berlin A."/>
            <person name="Chapman S.B."/>
            <person name="Chen Z."/>
            <person name="Freedman E."/>
            <person name="Gellesch M."/>
            <person name="Goldberg J."/>
            <person name="Griggs A."/>
            <person name="Gujja S."/>
            <person name="Heilman E.R."/>
            <person name="Heiman D."/>
            <person name="Howarth C."/>
            <person name="Mehta T."/>
            <person name="Neiman D."/>
            <person name="Pearson M."/>
            <person name="Roberts A."/>
            <person name="Saif S."/>
            <person name="Shea T."/>
            <person name="Shenoy N."/>
            <person name="Sisk P."/>
            <person name="Stolte C."/>
            <person name="Sykes S."/>
            <person name="White J."/>
            <person name="Yandava C."/>
            <person name="Haas B."/>
            <person name="Henn M.R."/>
            <person name="Nusbaum C."/>
            <person name="Birren B."/>
        </authorList>
    </citation>
    <scope>NUCLEOTIDE SEQUENCE [LARGE SCALE GENOMIC DNA]</scope>
</reference>
<name>A0A1S0TSL8_LOALO</name>
<dbReference type="AlphaFoldDB" id="A0A1S0TSL8"/>
<dbReference type="CTD" id="9946784"/>